<feature type="transmembrane region" description="Helical" evidence="7">
    <location>
        <begin position="369"/>
        <end position="388"/>
    </location>
</feature>
<feature type="transmembrane region" description="Helical" evidence="7">
    <location>
        <begin position="35"/>
        <end position="55"/>
    </location>
</feature>
<dbReference type="Proteomes" id="UP001162780">
    <property type="component" value="Chromosome"/>
</dbReference>
<dbReference type="RefSeq" id="WP_255188817.1">
    <property type="nucleotide sequence ID" value="NZ_CP113517.1"/>
</dbReference>
<feature type="transmembrane region" description="Helical" evidence="7">
    <location>
        <begin position="225"/>
        <end position="245"/>
    </location>
</feature>
<evidence type="ECO:0000256" key="6">
    <source>
        <dbReference type="ARBA" id="ARBA00023136"/>
    </source>
</evidence>
<comment type="subcellular location">
    <subcellularLocation>
        <location evidence="1">Membrane</location>
        <topology evidence="1">Multi-pass membrane protein</topology>
    </subcellularLocation>
</comment>
<feature type="transmembrane region" description="Helical" evidence="7">
    <location>
        <begin position="397"/>
        <end position="418"/>
    </location>
</feature>
<keyword evidence="9" id="KW-1185">Reference proteome</keyword>
<keyword evidence="4 7" id="KW-0812">Transmembrane</keyword>
<feature type="transmembrane region" description="Helical" evidence="7">
    <location>
        <begin position="474"/>
        <end position="492"/>
    </location>
</feature>
<feature type="transmembrane region" description="Helical" evidence="7">
    <location>
        <begin position="101"/>
        <end position="121"/>
    </location>
</feature>
<dbReference type="SUPFAM" id="SSF103473">
    <property type="entry name" value="MFS general substrate transporter"/>
    <property type="match status" value="1"/>
</dbReference>
<organism evidence="8 9">
    <name type="scientific">Methylomonas rapida</name>
    <dbReference type="NCBI Taxonomy" id="2963939"/>
    <lineage>
        <taxon>Bacteria</taxon>
        <taxon>Pseudomonadati</taxon>
        <taxon>Pseudomonadota</taxon>
        <taxon>Gammaproteobacteria</taxon>
        <taxon>Methylococcales</taxon>
        <taxon>Methylococcaceae</taxon>
        <taxon>Methylomonas</taxon>
    </lineage>
</organism>
<feature type="transmembrane region" description="Helical" evidence="7">
    <location>
        <begin position="438"/>
        <end position="462"/>
    </location>
</feature>
<dbReference type="PANTHER" id="PTHR31585:SF0">
    <property type="entry name" value="FOLATE-BIOPTERIN TRANSPORTER 1, CHLOROPLASTIC"/>
    <property type="match status" value="1"/>
</dbReference>
<evidence type="ECO:0000256" key="4">
    <source>
        <dbReference type="ARBA" id="ARBA00022692"/>
    </source>
</evidence>
<dbReference type="Pfam" id="PF03092">
    <property type="entry name" value="BT1"/>
    <property type="match status" value="1"/>
</dbReference>
<feature type="transmembrane region" description="Helical" evidence="7">
    <location>
        <begin position="280"/>
        <end position="301"/>
    </location>
</feature>
<protein>
    <recommendedName>
        <fullName evidence="10">BT1 family protein</fullName>
    </recommendedName>
</protein>
<evidence type="ECO:0000256" key="1">
    <source>
        <dbReference type="ARBA" id="ARBA00004141"/>
    </source>
</evidence>
<sequence>MAQNNPAKNVDLVTQARLWFDRNILELGRQLRMSYLPPLMVYLAAGISGLTGIVGTFFVKEYLGLSAEFLAALSFWAMLPWTLKMPVGHWVDLCWQHKNKLVYLGAALIAASLSIMSNLLADAHFMASIMPAENWYVLATLLAPIGYVIQDTVADAMTVEAVPRYDAQGRPVSEAESHLAHTTMQTLGRVAIIGGTMLVAAANVSFFSGVEAMSVADKAATYLRIYHWAMLVPLISVAGVALAAYQRHQRATELAARGYEFEDIDRLLGRDDTQLTQVNWWILGGGLGFALFALAMGLANLPYNAEIVFAGSLAIVLFLIRRLTCDLDERARNRLYGTAFVIFAFRAVPGTGAGETWWMIDELGFDQQFLSKLSLLTSSLTLLGMFIFRRFMAERPITYIIAVLTLALGLLYLPNIGLYYGLHEWTAAHSGGMVDARFIALFDTALESPLGQIAMIPMLAWIAHSAPERLKATYFAVMAAFVNLALSLSQLLTKLLNQWFVVTREVRDAASGAVSVPADYSELGILLICVMLLGLAMPLLAIVIANRTFLAETR</sequence>
<keyword evidence="6 7" id="KW-0472">Membrane</keyword>
<dbReference type="InterPro" id="IPR036259">
    <property type="entry name" value="MFS_trans_sf"/>
</dbReference>
<feature type="transmembrane region" description="Helical" evidence="7">
    <location>
        <begin position="335"/>
        <end position="357"/>
    </location>
</feature>
<dbReference type="PANTHER" id="PTHR31585">
    <property type="entry name" value="FOLATE-BIOPTERIN TRANSPORTER 1, CHLOROPLASTIC"/>
    <property type="match status" value="1"/>
</dbReference>
<evidence type="ECO:0000256" key="2">
    <source>
        <dbReference type="ARBA" id="ARBA00007015"/>
    </source>
</evidence>
<reference evidence="8" key="1">
    <citation type="submission" date="2022-11" db="EMBL/GenBank/DDBJ databases">
        <title>Methylomonas rapida sp. nov., Carotenoid-Producing Obligate Methanotrophs with High Growth Characteristics and Biotechnological Potential.</title>
        <authorList>
            <person name="Tikhonova E.N."/>
            <person name="Suleimanov R.Z."/>
            <person name="Miroshnikov K."/>
            <person name="Oshkin I.Y."/>
            <person name="Belova S.E."/>
            <person name="Danilova O.V."/>
            <person name="Ashikhmin A."/>
            <person name="Konopkin A."/>
            <person name="But S.Y."/>
            <person name="Khmelenina V.N."/>
            <person name="Kuznetsov N."/>
            <person name="Pimenov N.V."/>
            <person name="Dedysh S.N."/>
        </authorList>
    </citation>
    <scope>NUCLEOTIDE SEQUENCE</scope>
    <source>
        <strain evidence="8">MP1</strain>
    </source>
</reference>
<keyword evidence="3" id="KW-0813">Transport</keyword>
<name>A0ABY7GEW2_9GAMM</name>
<keyword evidence="5 7" id="KW-1133">Transmembrane helix</keyword>
<evidence type="ECO:0000256" key="3">
    <source>
        <dbReference type="ARBA" id="ARBA00022448"/>
    </source>
</evidence>
<feature type="transmembrane region" description="Helical" evidence="7">
    <location>
        <begin position="307"/>
        <end position="323"/>
    </location>
</feature>
<feature type="transmembrane region" description="Helical" evidence="7">
    <location>
        <begin position="190"/>
        <end position="210"/>
    </location>
</feature>
<evidence type="ECO:0000313" key="9">
    <source>
        <dbReference type="Proteomes" id="UP001162780"/>
    </source>
</evidence>
<accession>A0ABY7GEW2</accession>
<evidence type="ECO:0000313" key="8">
    <source>
        <dbReference type="EMBL" id="WAR43830.1"/>
    </source>
</evidence>
<feature type="transmembrane region" description="Helical" evidence="7">
    <location>
        <begin position="523"/>
        <end position="545"/>
    </location>
</feature>
<evidence type="ECO:0008006" key="10">
    <source>
        <dbReference type="Google" id="ProtNLM"/>
    </source>
</evidence>
<evidence type="ECO:0000256" key="7">
    <source>
        <dbReference type="SAM" id="Phobius"/>
    </source>
</evidence>
<comment type="similarity">
    <text evidence="2">Belongs to the major facilitator superfamily. Folate-biopterin transporter (TC 2.A.71) family.</text>
</comment>
<feature type="transmembrane region" description="Helical" evidence="7">
    <location>
        <begin position="62"/>
        <end position="81"/>
    </location>
</feature>
<dbReference type="InterPro" id="IPR039309">
    <property type="entry name" value="BT1"/>
</dbReference>
<evidence type="ECO:0000256" key="5">
    <source>
        <dbReference type="ARBA" id="ARBA00022989"/>
    </source>
</evidence>
<dbReference type="EMBL" id="CP113517">
    <property type="protein sequence ID" value="WAR43830.1"/>
    <property type="molecule type" value="Genomic_DNA"/>
</dbReference>
<proteinExistence type="inferred from homology"/>
<gene>
    <name evidence="8" type="ORF">NM686_015815</name>
</gene>